<dbReference type="AlphaFoldDB" id="A0A6M3L082"/>
<gene>
    <name evidence="1" type="ORF">MM415A03616_0014</name>
    <name evidence="2" type="ORF">MM415B03123_0016</name>
</gene>
<evidence type="ECO:0000313" key="2">
    <source>
        <dbReference type="EMBL" id="QJA86758.1"/>
    </source>
</evidence>
<evidence type="ECO:0000313" key="1">
    <source>
        <dbReference type="EMBL" id="QJA70663.1"/>
    </source>
</evidence>
<sequence length="60" mass="6911">MLVIKKEDILFTVTFRCPDCKRLVVDDDVAISRATYPKLIFICRHCQALIEIDLEELGIS</sequence>
<name>A0A6M3L082_9ZZZZ</name>
<accession>A0A6M3L082</accession>
<protein>
    <submittedName>
        <fullName evidence="2">Uncharacterized protein</fullName>
    </submittedName>
</protein>
<reference evidence="2" key="1">
    <citation type="submission" date="2020-03" db="EMBL/GenBank/DDBJ databases">
        <title>The deep terrestrial virosphere.</title>
        <authorList>
            <person name="Holmfeldt K."/>
            <person name="Nilsson E."/>
            <person name="Simone D."/>
            <person name="Lopez-Fernandez M."/>
            <person name="Wu X."/>
            <person name="de Brujin I."/>
            <person name="Lundin D."/>
            <person name="Andersson A."/>
            <person name="Bertilsson S."/>
            <person name="Dopson M."/>
        </authorList>
    </citation>
    <scope>NUCLEOTIDE SEQUENCE</scope>
    <source>
        <strain evidence="1">MM415A03616</strain>
        <strain evidence="2">MM415B03123</strain>
    </source>
</reference>
<dbReference type="EMBL" id="MT141810">
    <property type="protein sequence ID" value="QJA70663.1"/>
    <property type="molecule type" value="Genomic_DNA"/>
</dbReference>
<dbReference type="EMBL" id="MT142657">
    <property type="protein sequence ID" value="QJA86758.1"/>
    <property type="molecule type" value="Genomic_DNA"/>
</dbReference>
<organism evidence="2">
    <name type="scientific">viral metagenome</name>
    <dbReference type="NCBI Taxonomy" id="1070528"/>
    <lineage>
        <taxon>unclassified sequences</taxon>
        <taxon>metagenomes</taxon>
        <taxon>organismal metagenomes</taxon>
    </lineage>
</organism>
<proteinExistence type="predicted"/>